<comment type="caution">
    <text evidence="2">The sequence shown here is derived from an EMBL/GenBank/DDBJ whole genome shotgun (WGS) entry which is preliminary data.</text>
</comment>
<accession>A0A318K7C5</accession>
<dbReference type="Proteomes" id="UP000247569">
    <property type="component" value="Unassembled WGS sequence"/>
</dbReference>
<reference evidence="2 3" key="1">
    <citation type="submission" date="2018-05" db="EMBL/GenBank/DDBJ databases">
        <title>Genomic Encyclopedia of Type Strains, Phase IV (KMG-IV): sequencing the most valuable type-strain genomes for metagenomic binning, comparative biology and taxonomic classification.</title>
        <authorList>
            <person name="Goeker M."/>
        </authorList>
    </citation>
    <scope>NUCLEOTIDE SEQUENCE [LARGE SCALE GENOMIC DNA]</scope>
    <source>
        <strain evidence="2 3">DSM 44704</strain>
    </source>
</reference>
<proteinExistence type="predicted"/>
<evidence type="ECO:0008006" key="4">
    <source>
        <dbReference type="Google" id="ProtNLM"/>
    </source>
</evidence>
<keyword evidence="3" id="KW-1185">Reference proteome</keyword>
<dbReference type="AlphaFoldDB" id="A0A318K7C5"/>
<evidence type="ECO:0000313" key="2">
    <source>
        <dbReference type="EMBL" id="PXX59698.1"/>
    </source>
</evidence>
<evidence type="ECO:0000256" key="1">
    <source>
        <dbReference type="ARBA" id="ARBA00023125"/>
    </source>
</evidence>
<dbReference type="SUPFAM" id="SSF56349">
    <property type="entry name" value="DNA breaking-rejoining enzymes"/>
    <property type="match status" value="1"/>
</dbReference>
<dbReference type="InterPro" id="IPR010998">
    <property type="entry name" value="Integrase_recombinase_N"/>
</dbReference>
<sequence length="237" mass="26191">MTAAAEIEAARLLLERLGFTPEQLLQAAAATAPTVGQYIAAITASMPQSTLRVYGTYLRRIEDAWGERVLTEPTAAELRQLAEQAKHNAVIRRNSRGGRSAAESLIAAARYLYRRAEEDRYIRPDNNPARRVAKPRRLASTRRAISHNKLAEIVHVAATTGKCPHVGPDRSAVRRHSPSAVEIRLESFGGQASNPGPLVTSRTKAVVSPGANSSRWYRSPASTRHRVNAHNRHRVRW</sequence>
<name>A0A318K7C5_9NOCA</name>
<organism evidence="2 3">
    <name type="scientific">Nocardia tenerifensis</name>
    <dbReference type="NCBI Taxonomy" id="228006"/>
    <lineage>
        <taxon>Bacteria</taxon>
        <taxon>Bacillati</taxon>
        <taxon>Actinomycetota</taxon>
        <taxon>Actinomycetes</taxon>
        <taxon>Mycobacteriales</taxon>
        <taxon>Nocardiaceae</taxon>
        <taxon>Nocardia</taxon>
    </lineage>
</organism>
<dbReference type="InterPro" id="IPR011010">
    <property type="entry name" value="DNA_brk_join_enz"/>
</dbReference>
<dbReference type="Gene3D" id="1.10.150.130">
    <property type="match status" value="1"/>
</dbReference>
<dbReference type="GO" id="GO:0003677">
    <property type="term" value="F:DNA binding"/>
    <property type="evidence" value="ECO:0007669"/>
    <property type="project" value="UniProtKB-KW"/>
</dbReference>
<dbReference type="EMBL" id="QJKF01000011">
    <property type="protein sequence ID" value="PXX59698.1"/>
    <property type="molecule type" value="Genomic_DNA"/>
</dbReference>
<protein>
    <recommendedName>
        <fullName evidence="4">Core-binding (CB) domain-containing protein</fullName>
    </recommendedName>
</protein>
<evidence type="ECO:0000313" key="3">
    <source>
        <dbReference type="Proteomes" id="UP000247569"/>
    </source>
</evidence>
<keyword evidence="1" id="KW-0238">DNA-binding</keyword>
<gene>
    <name evidence="2" type="ORF">DFR70_11180</name>
</gene>